<sequence length="1326" mass="150522">MDAEFLALRRRLEDAGYDAPLGIDSFALVRTLFADLEQTRIARDDALADAANDEQQRQSQAETIATLRRENRTLIEANNKLHSDVVAATEQMDALERKTRSELTEAHNAANNYRYQLNTQSFRVKAQETDIARLKHKITVLLERSQAFSQADLARAGSKQAIDLVDLPQDSDHDDDDTRSAPGKSAAGDHDEVARLLEIAQSKINALEAQAVRSQEQYNALLGEKEALMRSIALKEKEIERLSASPDSSLKIGSANEENLQLNQQVDFLTQEMVTLESQLKRYRAMEPLVQELQEQRDKVALRLDEVEQENAKLREEISAAQKSVRELTDEKERDLANSKYVCHVHQPAKTNIDCRQRIPRAVRDLEAAHKTNRRLEQQIKNLQKQKEEAEKEHERIKQIYQSYTSDKTMLSSLIDEAEKRASSATSESDRLREELRSCSTELAGLKQTIQDRDSMLEALRQELQMHRDTIARQQIETSAAEKQCDELRSQISNLEATIETLSNDSHALSDQLAQTINDNNALRATIQDCKTAESKDAQNAAVDQNSLQRQTVIIRSLQSERDEYRNQLSRLNDELVHLANEKITLERELAAEKSAKSRIDSELQKSLAQEEAARSDLGARDVQILDLRRQLQVVSQEAASLRDTLQSLKSACESTGSVQDRIRELALHNGELQRQIAVLQEEASLRQDALEHAERSLREAIRQRDALTVVLREVDARQVSTQIQVENLIRERDDLKFRNSQLTHELNVRGHRELDLDARRESDYQLLTRLQQDNALLVAAMKEFEQNKRDHESSLRQLRNEIGDLQVSRDKLSKELQTERKSRTQTSIRNGELQGALDVAHKETARALAQVAALQKELDSQRGIISQLRSESDQLRSLISQLESVKTTEAAEAARLRSALQASQANVQQLEQQLHGLNEHHDSLRAQVDKLHSAAQSLDGDRDRLTHAIDEKCEQIASLHSQIKQDEESLMASQATINDLQAQLMQRSRELDHVQSSRQELSQQLEAIQLHCQSLESQLQLKNGEVQALSEDLANMAKENQFVNGELAAAVQERDAKSQESAAAVSKIMYLEELLRIQKREKEDLLTNYRMLCNENKRLLETANELDGRCQTQQLELHRLHEISVNAETQSQRLNETNGQLSVDVEQYQRQLENLTRSVATLQEQLEQTRQERQALLEDLTSTRSLSVGLETDRSQMQRRLLLDQEFKTTMEKSLKESQDRAQVQKQQTDLYRRRVQELEELLAQQRSQSVASQLSSSSGDVHDDGRVAALERENARLKQFIVEYEVKLSSQERAASVPPGGGGDKSPISSVSGDIGKEESLGNV</sequence>
<evidence type="ECO:0000256" key="6">
    <source>
        <dbReference type="SAM" id="MobiDB-lite"/>
    </source>
</evidence>
<dbReference type="STRING" id="37360.A0A0G4IH09"/>
<keyword evidence="2" id="KW-0963">Cytoplasm</keyword>
<dbReference type="OMA" id="RFQLNEM"/>
<proteinExistence type="inferred from homology"/>
<reference evidence="7 8" key="1">
    <citation type="submission" date="2015-02" db="EMBL/GenBank/DDBJ databases">
        <authorList>
            <person name="Chooi Y.-H."/>
        </authorList>
    </citation>
    <scope>NUCLEOTIDE SEQUENCE [LARGE SCALE GENOMIC DNA]</scope>
    <source>
        <strain evidence="7">E3</strain>
    </source>
</reference>
<comment type="similarity">
    <text evidence="4">Belongs to the CEP135/TSGA10 family.</text>
</comment>
<feature type="coiled-coil region" evidence="5">
    <location>
        <begin position="964"/>
        <end position="1047"/>
    </location>
</feature>
<keyword evidence="3" id="KW-0206">Cytoskeleton</keyword>
<evidence type="ECO:0008006" key="9">
    <source>
        <dbReference type="Google" id="ProtNLM"/>
    </source>
</evidence>
<feature type="coiled-coil region" evidence="5">
    <location>
        <begin position="1132"/>
        <end position="1187"/>
    </location>
</feature>
<feature type="coiled-coil region" evidence="5">
    <location>
        <begin position="852"/>
        <end position="928"/>
    </location>
</feature>
<keyword evidence="5" id="KW-0175">Coiled coil</keyword>
<evidence type="ECO:0000256" key="4">
    <source>
        <dbReference type="ARBA" id="ARBA00038123"/>
    </source>
</evidence>
<feature type="coiled-coil region" evidence="5">
    <location>
        <begin position="359"/>
        <end position="512"/>
    </location>
</feature>
<evidence type="ECO:0000256" key="5">
    <source>
        <dbReference type="SAM" id="Coils"/>
    </source>
</evidence>
<dbReference type="Gene3D" id="1.10.287.1490">
    <property type="match status" value="2"/>
</dbReference>
<comment type="subcellular location">
    <subcellularLocation>
        <location evidence="1">Cytoplasm</location>
        <location evidence="1">Cytoskeleton</location>
        <location evidence="1">Microtubule organizing center</location>
        <location evidence="1">Centrosome</location>
        <location evidence="1">Centriole</location>
    </subcellularLocation>
</comment>
<dbReference type="EMBL" id="CDSF01000001">
    <property type="protein sequence ID" value="CEO94488.1"/>
    <property type="molecule type" value="Genomic_DNA"/>
</dbReference>
<evidence type="ECO:0000313" key="8">
    <source>
        <dbReference type="Proteomes" id="UP000039324"/>
    </source>
</evidence>
<evidence type="ECO:0000313" key="7">
    <source>
        <dbReference type="EMBL" id="CEO94488.1"/>
    </source>
</evidence>
<dbReference type="Proteomes" id="UP000039324">
    <property type="component" value="Unassembled WGS sequence"/>
</dbReference>
<evidence type="ECO:0000256" key="2">
    <source>
        <dbReference type="ARBA" id="ARBA00022490"/>
    </source>
</evidence>
<organism evidence="7 8">
    <name type="scientific">Plasmodiophora brassicae</name>
    <name type="common">Clubroot disease agent</name>
    <dbReference type="NCBI Taxonomy" id="37360"/>
    <lineage>
        <taxon>Eukaryota</taxon>
        <taxon>Sar</taxon>
        <taxon>Rhizaria</taxon>
        <taxon>Endomyxa</taxon>
        <taxon>Phytomyxea</taxon>
        <taxon>Plasmodiophorida</taxon>
        <taxon>Plasmodiophoridae</taxon>
        <taxon>Plasmodiophora</taxon>
    </lineage>
</organism>
<dbReference type="OrthoDB" id="10254663at2759"/>
<accession>A0A0G4IH09</accession>
<feature type="coiled-coil region" evidence="5">
    <location>
        <begin position="548"/>
        <end position="589"/>
    </location>
</feature>
<evidence type="ECO:0000256" key="3">
    <source>
        <dbReference type="ARBA" id="ARBA00023212"/>
    </source>
</evidence>
<protein>
    <recommendedName>
        <fullName evidence="9">Centrosomal protein of 135 kDa</fullName>
    </recommendedName>
</protein>
<feature type="coiled-coil region" evidence="5">
    <location>
        <begin position="50"/>
        <end position="98"/>
    </location>
</feature>
<keyword evidence="8" id="KW-1185">Reference proteome</keyword>
<dbReference type="SUPFAM" id="SSF57997">
    <property type="entry name" value="Tropomyosin"/>
    <property type="match status" value="1"/>
</dbReference>
<gene>
    <name evidence="7" type="ORF">PBRA_000273</name>
</gene>
<feature type="compositionally biased region" description="Basic and acidic residues" evidence="6">
    <location>
        <begin position="1317"/>
        <end position="1326"/>
    </location>
</feature>
<evidence type="ECO:0000256" key="1">
    <source>
        <dbReference type="ARBA" id="ARBA00004114"/>
    </source>
</evidence>
<dbReference type="PANTHER" id="PTHR20544">
    <property type="entry name" value="CENTROSOMAL PROTEIN CEP135"/>
    <property type="match status" value="1"/>
</dbReference>
<feature type="region of interest" description="Disordered" evidence="6">
    <location>
        <begin position="167"/>
        <end position="191"/>
    </location>
</feature>
<dbReference type="PANTHER" id="PTHR20544:SF0">
    <property type="entry name" value="NUCLEOPROTEIN TPR_MLP1 DOMAIN-CONTAINING PROTEIN"/>
    <property type="match status" value="1"/>
</dbReference>
<feature type="coiled-coil region" evidence="5">
    <location>
        <begin position="625"/>
        <end position="816"/>
    </location>
</feature>
<dbReference type="InterPro" id="IPR051877">
    <property type="entry name" value="Centriole_BasalBody_StrucProt"/>
</dbReference>
<feature type="region of interest" description="Disordered" evidence="6">
    <location>
        <begin position="1292"/>
        <end position="1326"/>
    </location>
</feature>
<name>A0A0G4IH09_PLABS</name>
<dbReference type="GO" id="GO:0005814">
    <property type="term" value="C:centriole"/>
    <property type="evidence" value="ECO:0007669"/>
    <property type="project" value="UniProtKB-SubCell"/>
</dbReference>
<feature type="coiled-coil region" evidence="5">
    <location>
        <begin position="1223"/>
        <end position="1289"/>
    </location>
</feature>